<keyword evidence="1" id="KW-0934">Plastid</keyword>
<protein>
    <submittedName>
        <fullName evidence="1">Uncharacterized protein</fullName>
    </submittedName>
</protein>
<dbReference type="EMBL" id="MF101448">
    <property type="protein sequence ID" value="ARW67550.1"/>
    <property type="molecule type" value="Genomic_DNA"/>
</dbReference>
<proteinExistence type="predicted"/>
<dbReference type="GeneID" id="33360887"/>
<gene>
    <name evidence="1" type="primary">orf47</name>
</gene>
<dbReference type="AlphaFoldDB" id="A0A1Z1MN72"/>
<name>A0A1Z1MN72_9FLOR</name>
<accession>A0A1Z1MN72</accession>
<evidence type="ECO:0000313" key="1">
    <source>
        <dbReference type="EMBL" id="ARW67550.1"/>
    </source>
</evidence>
<reference evidence="1" key="1">
    <citation type="journal article" date="2017" name="J. Phycol.">
        <title>Analysis of chloroplast genomes and a supermatrix inform reclassification of the Rhodomelaceae (Rhodophyta).</title>
        <authorList>
            <person name="Diaz-Tapia P."/>
            <person name="Maggs C.A."/>
            <person name="West J.A."/>
            <person name="Verbruggen H."/>
        </authorList>
    </citation>
    <scope>NUCLEOTIDE SEQUENCE</scope>
    <source>
        <strain evidence="1">PD1509</strain>
    </source>
</reference>
<keyword evidence="1" id="KW-0150">Chloroplast</keyword>
<geneLocation type="chloroplast" evidence="1"/>
<organism evidence="1">
    <name type="scientific">Lophocladia kuetzingii</name>
    <dbReference type="NCBI Taxonomy" id="675577"/>
    <lineage>
        <taxon>Eukaryota</taxon>
        <taxon>Rhodophyta</taxon>
        <taxon>Florideophyceae</taxon>
        <taxon>Rhodymeniophycidae</taxon>
        <taxon>Ceramiales</taxon>
        <taxon>Rhodomelaceae</taxon>
        <taxon>Lophothalieae</taxon>
        <taxon>Lophocladia</taxon>
    </lineage>
</organism>
<sequence>MPHLISNDIILLRSNLYIDNKLILPELKSSSNNLILFRYIFGCLLS</sequence>
<dbReference type="RefSeq" id="YP_009398364.1">
    <property type="nucleotide sequence ID" value="NC_035292.1"/>
</dbReference>